<evidence type="ECO:0000313" key="7">
    <source>
        <dbReference type="EMBL" id="TXI37949.1"/>
    </source>
</evidence>
<name>A0A5C7WLN5_METME</name>
<keyword evidence="2" id="KW-0479">Metal-binding</keyword>
<dbReference type="GO" id="GO:0006825">
    <property type="term" value="P:copper ion transport"/>
    <property type="evidence" value="ECO:0007669"/>
    <property type="project" value="InterPro"/>
</dbReference>
<keyword evidence="4" id="KW-0186">Copper</keyword>
<dbReference type="InterPro" id="IPR014756">
    <property type="entry name" value="Ig_E-set"/>
</dbReference>
<dbReference type="PANTHER" id="PTHR34820">
    <property type="entry name" value="INNER MEMBRANE PROTEIN YEBZ"/>
    <property type="match status" value="1"/>
</dbReference>
<dbReference type="InterPro" id="IPR032694">
    <property type="entry name" value="CopC/D"/>
</dbReference>
<dbReference type="PANTHER" id="PTHR34820:SF4">
    <property type="entry name" value="INNER MEMBRANE PROTEIN YEBZ"/>
    <property type="match status" value="1"/>
</dbReference>
<evidence type="ECO:0000256" key="5">
    <source>
        <dbReference type="SAM" id="SignalP"/>
    </source>
</evidence>
<evidence type="ECO:0000259" key="6">
    <source>
        <dbReference type="Pfam" id="PF04234"/>
    </source>
</evidence>
<reference evidence="7 8" key="1">
    <citation type="submission" date="2018-09" db="EMBL/GenBank/DDBJ databases">
        <title>Metagenome Assembled Genomes from an Advanced Water Purification Facility.</title>
        <authorList>
            <person name="Stamps B.W."/>
            <person name="Spear J.R."/>
        </authorList>
    </citation>
    <scope>NUCLEOTIDE SEQUENCE [LARGE SCALE GENOMIC DNA]</scope>
    <source>
        <strain evidence="7">Bin_42_2</strain>
    </source>
</reference>
<accession>A0A5C7WLN5</accession>
<comment type="subcellular location">
    <subcellularLocation>
        <location evidence="1">Cell envelope</location>
    </subcellularLocation>
</comment>
<dbReference type="GO" id="GO:0030313">
    <property type="term" value="C:cell envelope"/>
    <property type="evidence" value="ECO:0007669"/>
    <property type="project" value="UniProtKB-SubCell"/>
</dbReference>
<dbReference type="EMBL" id="SSGG01000037">
    <property type="protein sequence ID" value="TXI37949.1"/>
    <property type="molecule type" value="Genomic_DNA"/>
</dbReference>
<feature type="signal peptide" evidence="5">
    <location>
        <begin position="1"/>
        <end position="19"/>
    </location>
</feature>
<dbReference type="GO" id="GO:0005507">
    <property type="term" value="F:copper ion binding"/>
    <property type="evidence" value="ECO:0007669"/>
    <property type="project" value="InterPro"/>
</dbReference>
<feature type="chain" id="PRO_5022863163" evidence="5">
    <location>
        <begin position="20"/>
        <end position="116"/>
    </location>
</feature>
<dbReference type="AlphaFoldDB" id="A0A5C7WLN5"/>
<evidence type="ECO:0000256" key="4">
    <source>
        <dbReference type="ARBA" id="ARBA00023008"/>
    </source>
</evidence>
<gene>
    <name evidence="7" type="ORF">E6Q51_02150</name>
</gene>
<evidence type="ECO:0000313" key="8">
    <source>
        <dbReference type="Proteomes" id="UP000321374"/>
    </source>
</evidence>
<sequence length="116" mass="13272">MVRLWWCMCLIGLSLFSSVAECHTRLISSNPARDQVLGNSPGHLTLTFSAPVESEFSRIELVKEKDQAWQVLKVRVEGKTLHGDLPKLLPGTYVVRWRVLARDGHAQRGQFRFELR</sequence>
<dbReference type="SUPFAM" id="SSF81296">
    <property type="entry name" value="E set domains"/>
    <property type="match status" value="1"/>
</dbReference>
<dbReference type="Pfam" id="PF04234">
    <property type="entry name" value="CopC"/>
    <property type="match status" value="1"/>
</dbReference>
<dbReference type="STRING" id="1122236.GCA_000378225_00555"/>
<proteinExistence type="predicted"/>
<dbReference type="GO" id="GO:0042597">
    <property type="term" value="C:periplasmic space"/>
    <property type="evidence" value="ECO:0007669"/>
    <property type="project" value="InterPro"/>
</dbReference>
<feature type="domain" description="CopC" evidence="6">
    <location>
        <begin position="23"/>
        <end position="114"/>
    </location>
</feature>
<keyword evidence="3 5" id="KW-0732">Signal</keyword>
<dbReference type="Proteomes" id="UP000321374">
    <property type="component" value="Unassembled WGS sequence"/>
</dbReference>
<dbReference type="GO" id="GO:0046688">
    <property type="term" value="P:response to copper ion"/>
    <property type="evidence" value="ECO:0007669"/>
    <property type="project" value="InterPro"/>
</dbReference>
<evidence type="ECO:0000256" key="1">
    <source>
        <dbReference type="ARBA" id="ARBA00004196"/>
    </source>
</evidence>
<evidence type="ECO:0000256" key="2">
    <source>
        <dbReference type="ARBA" id="ARBA00022723"/>
    </source>
</evidence>
<dbReference type="Gene3D" id="2.60.40.1220">
    <property type="match status" value="1"/>
</dbReference>
<protein>
    <submittedName>
        <fullName evidence="7">Copper resistance protein CopC</fullName>
    </submittedName>
</protein>
<dbReference type="GO" id="GO:0005886">
    <property type="term" value="C:plasma membrane"/>
    <property type="evidence" value="ECO:0007669"/>
    <property type="project" value="TreeGrafter"/>
</dbReference>
<comment type="caution">
    <text evidence="7">The sequence shown here is derived from an EMBL/GenBank/DDBJ whole genome shotgun (WGS) entry which is preliminary data.</text>
</comment>
<evidence type="ECO:0000256" key="3">
    <source>
        <dbReference type="ARBA" id="ARBA00022729"/>
    </source>
</evidence>
<dbReference type="InterPro" id="IPR007348">
    <property type="entry name" value="CopC_dom"/>
</dbReference>
<dbReference type="InterPro" id="IPR014755">
    <property type="entry name" value="Cu-Rt/internalin_Ig-like"/>
</dbReference>
<organism evidence="7 8">
    <name type="scientific">Methylophilus methylotrophus</name>
    <name type="common">Bacterium W3A1</name>
    <dbReference type="NCBI Taxonomy" id="17"/>
    <lineage>
        <taxon>Bacteria</taxon>
        <taxon>Pseudomonadati</taxon>
        <taxon>Pseudomonadota</taxon>
        <taxon>Betaproteobacteria</taxon>
        <taxon>Nitrosomonadales</taxon>
        <taxon>Methylophilaceae</taxon>
        <taxon>Methylophilus</taxon>
    </lineage>
</organism>